<evidence type="ECO:0000256" key="1">
    <source>
        <dbReference type="ARBA" id="ARBA00022801"/>
    </source>
</evidence>
<dbReference type="PANTHER" id="PTHR43053">
    <property type="entry name" value="GLYCOSIDASE FAMILY 31"/>
    <property type="match status" value="1"/>
</dbReference>
<evidence type="ECO:0000256" key="2">
    <source>
        <dbReference type="ARBA" id="ARBA00023295"/>
    </source>
</evidence>
<name>A0ABP4DUG2_9ACTN</name>
<keyword evidence="5" id="KW-1185">Reference proteome</keyword>
<gene>
    <name evidence="4" type="ORF">GCM10009663_09540</name>
</gene>
<comment type="caution">
    <text evidence="4">The sequence shown here is derived from an EMBL/GenBank/DDBJ whole genome shotgun (WGS) entry which is preliminary data.</text>
</comment>
<dbReference type="RefSeq" id="WP_344622202.1">
    <property type="nucleotide sequence ID" value="NZ_BAAALD010000006.1"/>
</dbReference>
<organism evidence="4 5">
    <name type="scientific">Kitasatospora arboriphila</name>
    <dbReference type="NCBI Taxonomy" id="258052"/>
    <lineage>
        <taxon>Bacteria</taxon>
        <taxon>Bacillati</taxon>
        <taxon>Actinomycetota</taxon>
        <taxon>Actinomycetes</taxon>
        <taxon>Kitasatosporales</taxon>
        <taxon>Streptomycetaceae</taxon>
        <taxon>Kitasatospora</taxon>
    </lineage>
</organism>
<dbReference type="InterPro" id="IPR013780">
    <property type="entry name" value="Glyco_hydro_b"/>
</dbReference>
<dbReference type="EMBL" id="BAAALD010000006">
    <property type="protein sequence ID" value="GAA1072128.1"/>
    <property type="molecule type" value="Genomic_DNA"/>
</dbReference>
<evidence type="ECO:0000313" key="4">
    <source>
        <dbReference type="EMBL" id="GAA1072128.1"/>
    </source>
</evidence>
<dbReference type="Proteomes" id="UP001499987">
    <property type="component" value="Unassembled WGS sequence"/>
</dbReference>
<dbReference type="PANTHER" id="PTHR43053:SF3">
    <property type="entry name" value="ALPHA-GALACTOSIDASE C-RELATED"/>
    <property type="match status" value="1"/>
</dbReference>
<reference evidence="5" key="1">
    <citation type="journal article" date="2019" name="Int. J. Syst. Evol. Microbiol.">
        <title>The Global Catalogue of Microorganisms (GCM) 10K type strain sequencing project: providing services to taxonomists for standard genome sequencing and annotation.</title>
        <authorList>
            <consortium name="The Broad Institute Genomics Platform"/>
            <consortium name="The Broad Institute Genome Sequencing Center for Infectious Disease"/>
            <person name="Wu L."/>
            <person name="Ma J."/>
        </authorList>
    </citation>
    <scope>NUCLEOTIDE SEQUENCE [LARGE SCALE GENOMIC DNA]</scope>
    <source>
        <strain evidence="5">JCM 13002</strain>
    </source>
</reference>
<sequence length="490" mass="53721">MWTTALATSGSWRTTALHTAEGRCSIITGAGHEGVEITLDPGDTWTTPTAVGHYTPHGFGGAGRNSHTYIRAHVLPHPREPRPVLYNSWEATGFHVTPDNQRHLADLAARIGAELFVVDDGWFTGRDHDRAGLGDWTPDPRRFPDGLAPLADHVHGLGMRFGIWVEPEMASAGSELLRSHPDWLLHLSDRTAHPLRHQFVLDFTRPDVAAWAYGWLHDLVETTAADYLKWDFNRSFTEAATTATAPATRRCHIDHARAVHALMDRLRAAHPGLRIESCAGGGGRVDLAGLARTDQVWPSDNTDAVSRLAVQHGFTHAYPAQIMGAWVTDSPNPITGRETPLRFRLHTAMAGCLGIGADLTRWSPAELDEAARHITAYKRVRPTIHHGDHARLGEPGADGSHAVQYVAPDRSHAVAFQWRVGPATTRTAPALRLHGLDHDALYRVTDDTDPDGPHTLFSGAALMARGIDPDLPAGPFSSRMLTFTREPRRP</sequence>
<proteinExistence type="predicted"/>
<dbReference type="InterPro" id="IPR050985">
    <property type="entry name" value="Alpha-glycosidase_related"/>
</dbReference>
<dbReference type="Gene3D" id="2.60.40.1180">
    <property type="entry name" value="Golgi alpha-mannosidase II"/>
    <property type="match status" value="1"/>
</dbReference>
<feature type="domain" description="Glycosyl hydrolase family 36 C-terminal" evidence="3">
    <location>
        <begin position="401"/>
        <end position="483"/>
    </location>
</feature>
<dbReference type="InterPro" id="IPR002252">
    <property type="entry name" value="Glyco_hydro_36"/>
</dbReference>
<dbReference type="InterPro" id="IPR031705">
    <property type="entry name" value="Glyco_hydro_36_C"/>
</dbReference>
<evidence type="ECO:0000259" key="3">
    <source>
        <dbReference type="Pfam" id="PF16874"/>
    </source>
</evidence>
<dbReference type="Gene3D" id="3.20.20.70">
    <property type="entry name" value="Aldolase class I"/>
    <property type="match status" value="1"/>
</dbReference>
<dbReference type="Gene3D" id="2.70.98.60">
    <property type="entry name" value="alpha-galactosidase from lactobacil brevis"/>
    <property type="match status" value="1"/>
</dbReference>
<dbReference type="InterPro" id="IPR038417">
    <property type="entry name" value="Alpga-gal_N_sf"/>
</dbReference>
<dbReference type="Pfam" id="PF02065">
    <property type="entry name" value="Melibiase"/>
    <property type="match status" value="1"/>
</dbReference>
<keyword evidence="1" id="KW-0378">Hydrolase</keyword>
<keyword evidence="2" id="KW-0326">Glycosidase</keyword>
<dbReference type="InterPro" id="IPR017853">
    <property type="entry name" value="GH"/>
</dbReference>
<accession>A0ABP4DUG2</accession>
<dbReference type="Pfam" id="PF16874">
    <property type="entry name" value="Glyco_hydro_36C"/>
    <property type="match status" value="1"/>
</dbReference>
<dbReference type="SUPFAM" id="SSF51445">
    <property type="entry name" value="(Trans)glycosidases"/>
    <property type="match status" value="1"/>
</dbReference>
<dbReference type="InterPro" id="IPR013785">
    <property type="entry name" value="Aldolase_TIM"/>
</dbReference>
<dbReference type="PRINTS" id="PR00743">
    <property type="entry name" value="GLHYDRLASE36"/>
</dbReference>
<evidence type="ECO:0000313" key="5">
    <source>
        <dbReference type="Proteomes" id="UP001499987"/>
    </source>
</evidence>
<dbReference type="CDD" id="cd14791">
    <property type="entry name" value="GH36"/>
    <property type="match status" value="1"/>
</dbReference>
<protein>
    <recommendedName>
        <fullName evidence="3">Glycosyl hydrolase family 36 C-terminal domain-containing protein</fullName>
    </recommendedName>
</protein>